<reference evidence="1" key="1">
    <citation type="journal article" date="2014" name="Front. Microbiol.">
        <title>High frequency of phylogenetically diverse reductive dehalogenase-homologous genes in deep subseafloor sedimentary metagenomes.</title>
        <authorList>
            <person name="Kawai M."/>
            <person name="Futagami T."/>
            <person name="Toyoda A."/>
            <person name="Takaki Y."/>
            <person name="Nishi S."/>
            <person name="Hori S."/>
            <person name="Arai W."/>
            <person name="Tsubouchi T."/>
            <person name="Morono Y."/>
            <person name="Uchiyama I."/>
            <person name="Ito T."/>
            <person name="Fujiyama A."/>
            <person name="Inagaki F."/>
            <person name="Takami H."/>
        </authorList>
    </citation>
    <scope>NUCLEOTIDE SEQUENCE</scope>
    <source>
        <strain evidence="1">Expedition CK06-06</strain>
    </source>
</reference>
<evidence type="ECO:0000313" key="1">
    <source>
        <dbReference type="EMBL" id="GAI60265.1"/>
    </source>
</evidence>
<accession>X1RAU2</accession>
<sequence>MAQTDWKRAMLEGIPRIEEQFKIIGGPMTLRRVFYLFVAAELIKNNHGQYQQLSDKLSRAREQGIVPWKHIFDGSRSMVIPDVYDPDDWQIPKPDWFMRDPTSEQKNYVECWVEKAGNIPILSPICKKYFVRLVSTAGRTSVTYKHDGAQRFLGWDSKPGTILYVSDLDADGEHFVTETRKYINHVEGVPVSVKKIILTHDQVKKHKLPILHKNYSKSKNKRFVQDFLAEFGSIQVEIDALSVDAMRATLEAELSNLLSLDVIEQVREQSIEDAKDKLQKAIAEYQE</sequence>
<proteinExistence type="predicted"/>
<dbReference type="EMBL" id="BARW01000150">
    <property type="protein sequence ID" value="GAI60265.1"/>
    <property type="molecule type" value="Genomic_DNA"/>
</dbReference>
<comment type="caution">
    <text evidence="1">The sequence shown here is derived from an EMBL/GenBank/DDBJ whole genome shotgun (WGS) entry which is preliminary data.</text>
</comment>
<protein>
    <submittedName>
        <fullName evidence="1">Uncharacterized protein</fullName>
    </submittedName>
</protein>
<dbReference type="AlphaFoldDB" id="X1RAU2"/>
<name>X1RAU2_9ZZZZ</name>
<gene>
    <name evidence="1" type="ORF">S12H4_00915</name>
</gene>
<organism evidence="1">
    <name type="scientific">marine sediment metagenome</name>
    <dbReference type="NCBI Taxonomy" id="412755"/>
    <lineage>
        <taxon>unclassified sequences</taxon>
        <taxon>metagenomes</taxon>
        <taxon>ecological metagenomes</taxon>
    </lineage>
</organism>